<protein>
    <submittedName>
        <fullName evidence="2">Uncharacterized protein</fullName>
    </submittedName>
</protein>
<feature type="region of interest" description="Disordered" evidence="1">
    <location>
        <begin position="1"/>
        <end position="32"/>
    </location>
</feature>
<keyword evidence="3" id="KW-1185">Reference proteome</keyword>
<proteinExistence type="predicted"/>
<organism evidence="2 3">
    <name type="scientific">Prunus dulcis</name>
    <name type="common">Almond</name>
    <name type="synonym">Amygdalus dulcis</name>
    <dbReference type="NCBI Taxonomy" id="3755"/>
    <lineage>
        <taxon>Eukaryota</taxon>
        <taxon>Viridiplantae</taxon>
        <taxon>Streptophyta</taxon>
        <taxon>Embryophyta</taxon>
        <taxon>Tracheophyta</taxon>
        <taxon>Spermatophyta</taxon>
        <taxon>Magnoliopsida</taxon>
        <taxon>eudicotyledons</taxon>
        <taxon>Gunneridae</taxon>
        <taxon>Pentapetalae</taxon>
        <taxon>rosids</taxon>
        <taxon>fabids</taxon>
        <taxon>Rosales</taxon>
        <taxon>Rosaceae</taxon>
        <taxon>Amygdaloideae</taxon>
        <taxon>Amygdaleae</taxon>
        <taxon>Prunus</taxon>
    </lineage>
</organism>
<dbReference type="AlphaFoldDB" id="A0AAD5F7E4"/>
<evidence type="ECO:0000313" key="3">
    <source>
        <dbReference type="Proteomes" id="UP001054821"/>
    </source>
</evidence>
<comment type="caution">
    <text evidence="2">The sequence shown here is derived from an EMBL/GenBank/DDBJ whole genome shotgun (WGS) entry which is preliminary data.</text>
</comment>
<gene>
    <name evidence="2" type="ORF">L3X38_008967</name>
</gene>
<accession>A0AAD5F7E4</accession>
<name>A0AAD5F7E4_PRUDU</name>
<evidence type="ECO:0000313" key="2">
    <source>
        <dbReference type="EMBL" id="KAI5356072.1"/>
    </source>
</evidence>
<dbReference type="EMBL" id="JAJFAZ020000001">
    <property type="protein sequence ID" value="KAI5356072.1"/>
    <property type="molecule type" value="Genomic_DNA"/>
</dbReference>
<dbReference type="Proteomes" id="UP001054821">
    <property type="component" value="Chromosome 1"/>
</dbReference>
<reference evidence="2 3" key="1">
    <citation type="journal article" date="2022" name="G3 (Bethesda)">
        <title>Whole-genome sequence and methylome profiling of the almond [Prunus dulcis (Mill.) D.A. Webb] cultivar 'Nonpareil'.</title>
        <authorList>
            <person name="D'Amico-Willman K.M."/>
            <person name="Ouma W.Z."/>
            <person name="Meulia T."/>
            <person name="Sideli G.M."/>
            <person name="Gradziel T.M."/>
            <person name="Fresnedo-Ramirez J."/>
        </authorList>
    </citation>
    <scope>NUCLEOTIDE SEQUENCE [LARGE SCALE GENOMIC DNA]</scope>
    <source>
        <strain evidence="2">Clone GOH B32 T37-40</strain>
    </source>
</reference>
<evidence type="ECO:0000256" key="1">
    <source>
        <dbReference type="SAM" id="MobiDB-lite"/>
    </source>
</evidence>
<sequence>MGKPRRKAGGVSSPWEGLASQKTLEPQRACDPSALVKEISPKRSEWKEAKEKWEWRIDRIRVLSAYKMELPLPSKDHHPECDQALSSN</sequence>